<feature type="region of interest" description="Disordered" evidence="1">
    <location>
        <begin position="339"/>
        <end position="388"/>
    </location>
</feature>
<dbReference type="SMART" id="SM00666">
    <property type="entry name" value="PB1"/>
    <property type="match status" value="1"/>
</dbReference>
<name>V4W6B8_CITCL</name>
<proteinExistence type="predicted"/>
<dbReference type="GO" id="GO:0012505">
    <property type="term" value="C:endomembrane system"/>
    <property type="evidence" value="ECO:0007669"/>
    <property type="project" value="EnsemblPlants"/>
</dbReference>
<dbReference type="Pfam" id="PF00564">
    <property type="entry name" value="PB1"/>
    <property type="match status" value="1"/>
</dbReference>
<dbReference type="GO" id="GO:0005737">
    <property type="term" value="C:cytoplasm"/>
    <property type="evidence" value="ECO:0007669"/>
    <property type="project" value="EnsemblPlants"/>
</dbReference>
<protein>
    <recommendedName>
        <fullName evidence="2">PB1 domain-containing protein</fullName>
    </recommendedName>
</protein>
<dbReference type="InterPro" id="IPR053198">
    <property type="entry name" value="Gynoecium_Dev_Regulator"/>
</dbReference>
<feature type="domain" description="PB1" evidence="2">
    <location>
        <begin position="60"/>
        <end position="163"/>
    </location>
</feature>
<dbReference type="FunCoup" id="V4W6B8">
    <property type="interactions" value="1146"/>
</dbReference>
<dbReference type="PROSITE" id="PS51745">
    <property type="entry name" value="PB1"/>
    <property type="match status" value="1"/>
</dbReference>
<feature type="region of interest" description="Disordered" evidence="1">
    <location>
        <begin position="1"/>
        <end position="50"/>
    </location>
</feature>
<dbReference type="Proteomes" id="UP000030687">
    <property type="component" value="Unassembled WGS sequence"/>
</dbReference>
<dbReference type="CDD" id="cd06410">
    <property type="entry name" value="PB1_UP2"/>
    <property type="match status" value="1"/>
</dbReference>
<keyword evidence="4" id="KW-1185">Reference proteome</keyword>
<dbReference type="OrthoDB" id="774308at2759"/>
<dbReference type="InParanoid" id="V4W6B8"/>
<feature type="region of interest" description="Disordered" evidence="1">
    <location>
        <begin position="551"/>
        <end position="579"/>
    </location>
</feature>
<evidence type="ECO:0000313" key="4">
    <source>
        <dbReference type="Proteomes" id="UP000030687"/>
    </source>
</evidence>
<dbReference type="AlphaFoldDB" id="V4W6B8"/>
<dbReference type="PANTHER" id="PTHR31066">
    <property type="entry name" value="OS05G0427100 PROTEIN-RELATED"/>
    <property type="match status" value="1"/>
</dbReference>
<dbReference type="Gene3D" id="3.10.20.90">
    <property type="entry name" value="Phosphatidylinositol 3-kinase Catalytic Subunit, Chain A, domain 1"/>
    <property type="match status" value="1"/>
</dbReference>
<accession>V4W6B8</accession>
<dbReference type="KEGG" id="cic:CICLE_v10014450mg"/>
<feature type="compositionally biased region" description="Low complexity" evidence="1">
    <location>
        <begin position="374"/>
        <end position="388"/>
    </location>
</feature>
<gene>
    <name evidence="3" type="ORF">CICLE_v10014450mg</name>
</gene>
<reference evidence="3 4" key="1">
    <citation type="submission" date="2013-10" db="EMBL/GenBank/DDBJ databases">
        <authorList>
            <consortium name="International Citrus Genome Consortium"/>
            <person name="Jenkins J."/>
            <person name="Schmutz J."/>
            <person name="Prochnik S."/>
            <person name="Rokhsar D."/>
            <person name="Gmitter F."/>
            <person name="Ollitrault P."/>
            <person name="Machado M."/>
            <person name="Talon M."/>
            <person name="Wincker P."/>
            <person name="Jaillon O."/>
            <person name="Morgante M."/>
        </authorList>
    </citation>
    <scope>NUCLEOTIDE SEQUENCE</scope>
    <source>
        <strain evidence="4">cv. Clemenules</strain>
    </source>
</reference>
<sequence>MDPPPPPPPLSSAAPTTTTTAAITTQPYADSIDSSPRSRHTDSWDDPPTNGAAAAALSSKLRLMCSYGGHIVPRPHDKSLCYVGGETRIIVVDRNVTLSSLMSRLSQSLLNGGSFSLKYQLPSEDLDSLISVTTDEDLENMIEEYERTTSNYQKPCRLRLFLFQQKLESSQSVLETKTIKSDEWFLNALNGAAGVVLNRGFSDSASVNCLLGLDDEIVAADAAAVSGGAGSGGGMVKKVQDVHSVPDSPMMETTSSFGSSSSSPSLANLPPIRVHVEESGKVQEQFGQMNISGGSGGGQKLQQEEGFVVMSSPHPPPVMTTAATVGLVSGEYVNRVVSDDERSDHGVPVGFKKAPPPPQPLPQKSSGGGGGGVVLDLPSPDSISSDSSLTNAISRQKPMIYQDSVVQIPSGGNRVAVNVNPVDPTPNVSDPNARVHVQQIQDPGSGYVFQSQLDQQQPQQPQQQQQLQQQPQQLQQQQLPQQQQFVHAGGHYIHHHPAGAMPISAYYPVYPSQQQPQVHHHQHQHQVHQLDQQYPVYYVPAGRQPQAYNLSVQQQSHSVSESPTAITSSRPQTPPNPSMVPPPAAAYNPMRNTHITKPEMAAAAGVYRTTTTGTPQMVQVPSSQQQYVNYSQIHHPSQSVAPTSAAMATANYGYEYADPAHSQIYYTQPLAPTMPSQYQTMTEASAQLSNENIKQQIRTSQAL</sequence>
<dbReference type="InterPro" id="IPR053793">
    <property type="entry name" value="PB1-like"/>
</dbReference>
<dbReference type="eggNOG" id="ENOG502QWE0">
    <property type="taxonomic scope" value="Eukaryota"/>
</dbReference>
<evidence type="ECO:0000256" key="1">
    <source>
        <dbReference type="SAM" id="MobiDB-lite"/>
    </source>
</evidence>
<dbReference type="SUPFAM" id="SSF54277">
    <property type="entry name" value="CAD &amp; PB1 domains"/>
    <property type="match status" value="1"/>
</dbReference>
<organism evidence="3 4">
    <name type="scientific">Citrus clementina</name>
    <name type="common">Clementine</name>
    <name type="synonym">Citrus deliciosa x Citrus sinensis</name>
    <dbReference type="NCBI Taxonomy" id="85681"/>
    <lineage>
        <taxon>Eukaryota</taxon>
        <taxon>Viridiplantae</taxon>
        <taxon>Streptophyta</taxon>
        <taxon>Embryophyta</taxon>
        <taxon>Tracheophyta</taxon>
        <taxon>Spermatophyta</taxon>
        <taxon>Magnoliopsida</taxon>
        <taxon>eudicotyledons</taxon>
        <taxon>Gunneridae</taxon>
        <taxon>Pentapetalae</taxon>
        <taxon>rosids</taxon>
        <taxon>malvids</taxon>
        <taxon>Sapindales</taxon>
        <taxon>Rutaceae</taxon>
        <taxon>Aurantioideae</taxon>
        <taxon>Citrus</taxon>
    </lineage>
</organism>
<feature type="region of interest" description="Disordered" evidence="1">
    <location>
        <begin position="450"/>
        <end position="483"/>
    </location>
</feature>
<feature type="compositionally biased region" description="Pro residues" evidence="1">
    <location>
        <begin position="1"/>
        <end position="10"/>
    </location>
</feature>
<dbReference type="InterPro" id="IPR000270">
    <property type="entry name" value="PB1_dom"/>
</dbReference>
<dbReference type="FunFam" id="3.10.20.90:FF:000058">
    <property type="entry name" value="Octicosapeptide/phox/Bem1p domain kinase superfamily protein"/>
    <property type="match status" value="1"/>
</dbReference>
<dbReference type="Gramene" id="ESR61634">
    <property type="protein sequence ID" value="ESR61634"/>
    <property type="gene ID" value="CICLE_v10014450mg"/>
</dbReference>
<evidence type="ECO:0000313" key="3">
    <source>
        <dbReference type="EMBL" id="ESR61634.1"/>
    </source>
</evidence>
<feature type="compositionally biased region" description="Low complexity" evidence="1">
    <location>
        <begin position="551"/>
        <end position="562"/>
    </location>
</feature>
<dbReference type="PANTHER" id="PTHR31066:SF27">
    <property type="entry name" value="EXPRESSED PROTEIN"/>
    <property type="match status" value="1"/>
</dbReference>
<evidence type="ECO:0000259" key="2">
    <source>
        <dbReference type="PROSITE" id="PS51745"/>
    </source>
</evidence>
<feature type="compositionally biased region" description="Low complexity" evidence="1">
    <location>
        <begin position="11"/>
        <end position="27"/>
    </location>
</feature>
<dbReference type="OMA" id="AQMVHQI"/>
<dbReference type="EMBL" id="KI536312">
    <property type="protein sequence ID" value="ESR61634.1"/>
    <property type="molecule type" value="Genomic_DNA"/>
</dbReference>
<dbReference type="STRING" id="85681.V4W6B8"/>